<evidence type="ECO:0000313" key="1">
    <source>
        <dbReference type="EMBL" id="WYY09288.1"/>
    </source>
</evidence>
<protein>
    <recommendedName>
        <fullName evidence="3">N-acetyltransferase domain-containing protein</fullName>
    </recommendedName>
</protein>
<evidence type="ECO:0000313" key="2">
    <source>
        <dbReference type="Proteomes" id="UP001479933"/>
    </source>
</evidence>
<evidence type="ECO:0008006" key="3">
    <source>
        <dbReference type="Google" id="ProtNLM"/>
    </source>
</evidence>
<dbReference type="Proteomes" id="UP001479933">
    <property type="component" value="Chromosome"/>
</dbReference>
<proteinExistence type="predicted"/>
<name>A0ABZ2U6E8_9ACTN</name>
<dbReference type="EMBL" id="CP136137">
    <property type="protein sequence ID" value="WYY09288.1"/>
    <property type="molecule type" value="Genomic_DNA"/>
</dbReference>
<organism evidence="1 2">
    <name type="scientific">Gordonia hydrophobica</name>
    <dbReference type="NCBI Taxonomy" id="40516"/>
    <lineage>
        <taxon>Bacteria</taxon>
        <taxon>Bacillati</taxon>
        <taxon>Actinomycetota</taxon>
        <taxon>Actinomycetes</taxon>
        <taxon>Mycobacteriales</taxon>
        <taxon>Gordoniaceae</taxon>
        <taxon>Gordonia</taxon>
    </lineage>
</organism>
<gene>
    <name evidence="1" type="ORF">RVF87_09615</name>
</gene>
<reference evidence="1 2" key="1">
    <citation type="journal article" date="2023" name="Virus Evol.">
        <title>Computational host range prediction-The good, the bad, and the ugly.</title>
        <authorList>
            <person name="Howell A.A."/>
            <person name="Versoza C.J."/>
            <person name="Pfeifer S.P."/>
        </authorList>
    </citation>
    <scope>NUCLEOTIDE SEQUENCE [LARGE SCALE GENOMIC DNA]</scope>
    <source>
        <strain evidence="1 2">1610/1b</strain>
    </source>
</reference>
<dbReference type="Gene3D" id="3.40.630.30">
    <property type="match status" value="1"/>
</dbReference>
<keyword evidence="2" id="KW-1185">Reference proteome</keyword>
<dbReference type="InterPro" id="IPR016181">
    <property type="entry name" value="Acyl_CoA_acyltransferase"/>
</dbReference>
<dbReference type="SUPFAM" id="SSF55729">
    <property type="entry name" value="Acyl-CoA N-acyltransferases (Nat)"/>
    <property type="match status" value="1"/>
</dbReference>
<sequence>MVDVVTLDETRLPEAIAVMEQGIADIPLYRWLLGEYVEEKDKREWLAELFLKPLLRVGYALGGERDGRLVCVLTWQPHDVSVSPDGRPPLTPEDVELAVRSPGLRERLLELWTAPPLPTPIDDAVNCLFITATPEARGVRTMIEMMRTVEDFCREHHRPVYLWTGSPRLRDWFLTGWHGSQFATREWNGMTMYGLVSERPLTARAGQRV</sequence>
<accession>A0ABZ2U6E8</accession>
<dbReference type="RefSeq" id="WP_066163583.1">
    <property type="nucleotide sequence ID" value="NZ_CP136137.1"/>
</dbReference>